<feature type="region of interest" description="Disordered" evidence="1">
    <location>
        <begin position="1"/>
        <end position="49"/>
    </location>
</feature>
<evidence type="ECO:0000256" key="1">
    <source>
        <dbReference type="SAM" id="MobiDB-lite"/>
    </source>
</evidence>
<dbReference type="Proteomes" id="UP001148018">
    <property type="component" value="Unassembled WGS sequence"/>
</dbReference>
<name>A0A9Q0EU44_9TELE</name>
<comment type="caution">
    <text evidence="2">The sequence shown here is derived from an EMBL/GenBank/DDBJ whole genome shotgun (WGS) entry which is preliminary data.</text>
</comment>
<dbReference type="AlphaFoldDB" id="A0A9Q0EU44"/>
<accession>A0A9Q0EU44</accession>
<gene>
    <name evidence="2" type="ORF">NHX12_020748</name>
</gene>
<feature type="compositionally biased region" description="Basic and acidic residues" evidence="1">
    <location>
        <begin position="1"/>
        <end position="29"/>
    </location>
</feature>
<feature type="compositionally biased region" description="Basic and acidic residues" evidence="1">
    <location>
        <begin position="37"/>
        <end position="49"/>
    </location>
</feature>
<evidence type="ECO:0000313" key="2">
    <source>
        <dbReference type="EMBL" id="KAJ3612473.1"/>
    </source>
</evidence>
<keyword evidence="3" id="KW-1185">Reference proteome</keyword>
<reference evidence="2" key="1">
    <citation type="submission" date="2022-07" db="EMBL/GenBank/DDBJ databases">
        <title>Chromosome-level genome of Muraenolepis orangiensis.</title>
        <authorList>
            <person name="Kim J."/>
        </authorList>
    </citation>
    <scope>NUCLEOTIDE SEQUENCE</scope>
    <source>
        <strain evidence="2">KU_S4_2022</strain>
        <tissue evidence="2">Muscle</tissue>
    </source>
</reference>
<dbReference type="EMBL" id="JANIIK010000036">
    <property type="protein sequence ID" value="KAJ3612473.1"/>
    <property type="molecule type" value="Genomic_DNA"/>
</dbReference>
<evidence type="ECO:0000313" key="3">
    <source>
        <dbReference type="Proteomes" id="UP001148018"/>
    </source>
</evidence>
<feature type="region of interest" description="Disordered" evidence="1">
    <location>
        <begin position="97"/>
        <end position="129"/>
    </location>
</feature>
<sequence length="129" mass="14396">MGRKERGDRDEGWRKQERGDREEGWRKQESNGMGDKGTCREGDGEWMEGDKEMGMENSVLQTCAELVCSSLRRRRKGYLIDPRSSRRTLEEVIGRRHKEASSYLGGLQTQEGGDGDKDSILTGGGAGLG</sequence>
<proteinExistence type="predicted"/>
<organism evidence="2 3">
    <name type="scientific">Muraenolepis orangiensis</name>
    <name type="common">Patagonian moray cod</name>
    <dbReference type="NCBI Taxonomy" id="630683"/>
    <lineage>
        <taxon>Eukaryota</taxon>
        <taxon>Metazoa</taxon>
        <taxon>Chordata</taxon>
        <taxon>Craniata</taxon>
        <taxon>Vertebrata</taxon>
        <taxon>Euteleostomi</taxon>
        <taxon>Actinopterygii</taxon>
        <taxon>Neopterygii</taxon>
        <taxon>Teleostei</taxon>
        <taxon>Neoteleostei</taxon>
        <taxon>Acanthomorphata</taxon>
        <taxon>Zeiogadaria</taxon>
        <taxon>Gadariae</taxon>
        <taxon>Gadiformes</taxon>
        <taxon>Muraenolepidoidei</taxon>
        <taxon>Muraenolepididae</taxon>
        <taxon>Muraenolepis</taxon>
    </lineage>
</organism>
<protein>
    <submittedName>
        <fullName evidence="2">Uncharacterized protein</fullName>
    </submittedName>
</protein>